<evidence type="ECO:0000313" key="1">
    <source>
        <dbReference type="EMBL" id="EFS20909.1"/>
    </source>
</evidence>
<reference evidence="1 2" key="1">
    <citation type="submission" date="2009-02" db="EMBL/GenBank/DDBJ databases">
        <title>The Genome Sequence of Fusobacterium sp. 3_1_5R.</title>
        <authorList>
            <consortium name="The Broad Institute Genome Sequencing Platform"/>
            <person name="Ward D."/>
            <person name="Young S.K."/>
            <person name="Kodira C.D."/>
            <person name="Zeng Q."/>
            <person name="Koehrsen M."/>
            <person name="Alvarado L."/>
            <person name="Berlin A."/>
            <person name="Borenstein D."/>
            <person name="Chen Z."/>
            <person name="Engels R."/>
            <person name="Freedman E."/>
            <person name="Gellesch M."/>
            <person name="Goldberg J."/>
            <person name="Griggs A."/>
            <person name="Gujja S."/>
            <person name="Heiman D."/>
            <person name="Hepburn T."/>
            <person name="Howarth C."/>
            <person name="Jen D."/>
            <person name="Larson L."/>
            <person name="Lewis B."/>
            <person name="Mehta T."/>
            <person name="Park D."/>
            <person name="Pearson M."/>
            <person name="Roberts A."/>
            <person name="Saif S."/>
            <person name="Shea T."/>
            <person name="Shenoy N."/>
            <person name="Sisk P."/>
            <person name="Stolte C."/>
            <person name="Sykes S."/>
            <person name="Walk T."/>
            <person name="White J."/>
            <person name="Yandava C."/>
            <person name="Allen-Vercoe E."/>
            <person name="Strauss J."/>
            <person name="Ambrose C."/>
            <person name="Lander E."/>
            <person name="Nusbaum C."/>
            <person name="Galagan J."/>
            <person name="Birren B."/>
        </authorList>
    </citation>
    <scope>NUCLEOTIDE SEQUENCE [LARGE SCALE GENOMIC DNA]</scope>
    <source>
        <strain evidence="1 2">3_1_5R</strain>
    </source>
</reference>
<dbReference type="BioCyc" id="FSP469605-HMP:GTSP-409-MONOMER"/>
<sequence>MGNIDLSKLKSKLEVLKIESEGKENFLDLIKKEDIPEVELTDSRELNIFLQQQYLIFLNLAQNSALSFGRLLENVFQKLKELDGEVTYCKFLNLIGTNRMTALRYRRRVKLYDSVDDNRKKEILLMRDDFIARLYQLNDIEGVISYINDGAKKEDLEEWIAEIASEKKVSALVPEEESKPMITFSSYKDDIISNFSKIETLSREKQEEVEKYLKKINKILQGE</sequence>
<protein>
    <submittedName>
        <fullName evidence="1">Uncharacterized protein</fullName>
    </submittedName>
</protein>
<accession>E5BFM8</accession>
<name>E5BFM8_9FUSO</name>
<dbReference type="AlphaFoldDB" id="E5BFM8"/>
<proteinExistence type="predicted"/>
<keyword evidence="2" id="KW-1185">Reference proteome</keyword>
<organism evidence="1 2">
    <name type="scientific">Fusobacterium gonidiaformans 3-1-5R</name>
    <dbReference type="NCBI Taxonomy" id="469605"/>
    <lineage>
        <taxon>Bacteria</taxon>
        <taxon>Fusobacteriati</taxon>
        <taxon>Fusobacteriota</taxon>
        <taxon>Fusobacteriia</taxon>
        <taxon>Fusobacteriales</taxon>
        <taxon>Fusobacteriaceae</taxon>
        <taxon>Fusobacterium</taxon>
    </lineage>
</organism>
<dbReference type="EMBL" id="GG657971">
    <property type="protein sequence ID" value="EFS20909.1"/>
    <property type="molecule type" value="Genomic_DNA"/>
</dbReference>
<dbReference type="OrthoDB" id="89913at2"/>
<evidence type="ECO:0000313" key="2">
    <source>
        <dbReference type="Proteomes" id="UP000002975"/>
    </source>
</evidence>
<gene>
    <name evidence="1" type="ORF">FSBG_00406</name>
</gene>
<dbReference type="RefSeq" id="WP_008800984.1">
    <property type="nucleotide sequence ID" value="NZ_GG657971.1"/>
</dbReference>
<dbReference type="Proteomes" id="UP000002975">
    <property type="component" value="Unassembled WGS sequence"/>
</dbReference>
<dbReference type="HOGENOM" id="CLU_105367_0_0_0"/>